<gene>
    <name evidence="1" type="ORF">GFD18_07915</name>
</gene>
<protein>
    <submittedName>
        <fullName evidence="1">Uncharacterized protein</fullName>
    </submittedName>
</protein>
<organism evidence="1 2">
    <name type="scientific">Bifidobacterium saimiriisciurei</name>
    <dbReference type="NCBI Taxonomy" id="2661627"/>
    <lineage>
        <taxon>Bacteria</taxon>
        <taxon>Bacillati</taxon>
        <taxon>Actinomycetota</taxon>
        <taxon>Actinomycetes</taxon>
        <taxon>Bifidobacteriales</taxon>
        <taxon>Bifidobacteriaceae</taxon>
        <taxon>Bifidobacterium</taxon>
    </lineage>
</organism>
<evidence type="ECO:0000313" key="2">
    <source>
        <dbReference type="Proteomes" id="UP000475155"/>
    </source>
</evidence>
<sequence length="382" mass="43681">MSKDEEIKQRQRLSSYGSYRPEKCMICGTTFQDQRPCNSHSIPQFVLKSLNNGASGNDKSGQFYPLNSFLQIPWVNKVNGRNNTGTFSLLCKKCDGSCFQNYERADIYTKSLLGNANLQTILNEIAMKNYLYSYYDAKKTIARIEKELRQEETSSFTSRKELNRRIQILNQQLDAETANAKDSFQGFKNTCSIRAKLQSKPSTILYTVDFYHQYNRLFPLAFQGKITIEYDCWGNHINNLFAFDQATQDMHLCIFPIRGTTMVLSFSRRKDKKIQLIRKNLNKKKVDETAKALTAMAMTASGNFAVYINTPESIFNNQYLRSLAGETGTILTHTYTQNNNVSPSQAQKLAHQSVRENHITGARKHLADYLKIPNKLIGLNNV</sequence>
<accession>A0ABX0CA54</accession>
<evidence type="ECO:0000313" key="1">
    <source>
        <dbReference type="EMBL" id="NEH12013.1"/>
    </source>
</evidence>
<name>A0ABX0CA54_9BIFI</name>
<dbReference type="Proteomes" id="UP000475155">
    <property type="component" value="Unassembled WGS sequence"/>
</dbReference>
<keyword evidence="2" id="KW-1185">Reference proteome</keyword>
<dbReference type="RefSeq" id="WP_163200507.1">
    <property type="nucleotide sequence ID" value="NZ_WHZU01000012.1"/>
</dbReference>
<reference evidence="1 2" key="1">
    <citation type="submission" date="2019-10" db="EMBL/GenBank/DDBJ databases">
        <title>Bifidobacterium from non-human primates.</title>
        <authorList>
            <person name="Modesto M."/>
        </authorList>
    </citation>
    <scope>NUCLEOTIDE SEQUENCE [LARGE SCALE GENOMIC DNA]</scope>
    <source>
        <strain evidence="1 2">SMA1</strain>
    </source>
</reference>
<proteinExistence type="predicted"/>
<comment type="caution">
    <text evidence="1">The sequence shown here is derived from an EMBL/GenBank/DDBJ whole genome shotgun (WGS) entry which is preliminary data.</text>
</comment>
<dbReference type="EMBL" id="WHZU01000012">
    <property type="protein sequence ID" value="NEH12013.1"/>
    <property type="molecule type" value="Genomic_DNA"/>
</dbReference>